<keyword evidence="1" id="KW-0812">Transmembrane</keyword>
<dbReference type="Proteomes" id="UP001597106">
    <property type="component" value="Unassembled WGS sequence"/>
</dbReference>
<accession>A0ABW3GPV8</accession>
<gene>
    <name evidence="2" type="ORF">ACFQ1T_12880</name>
</gene>
<evidence type="ECO:0000313" key="2">
    <source>
        <dbReference type="EMBL" id="MFD0930674.1"/>
    </source>
</evidence>
<dbReference type="PANTHER" id="PTHR34219">
    <property type="entry name" value="IRON-REGULATED INNER MEMBRANE PROTEIN-RELATED"/>
    <property type="match status" value="1"/>
</dbReference>
<name>A0ABW3GPV8_9PROT</name>
<feature type="transmembrane region" description="Helical" evidence="1">
    <location>
        <begin position="212"/>
        <end position="232"/>
    </location>
</feature>
<dbReference type="InterPro" id="IPR005625">
    <property type="entry name" value="PepSY-ass_TM"/>
</dbReference>
<keyword evidence="3" id="KW-1185">Reference proteome</keyword>
<keyword evidence="1" id="KW-0472">Membrane</keyword>
<comment type="caution">
    <text evidence="2">The sequence shown here is derived from an EMBL/GenBank/DDBJ whole genome shotgun (WGS) entry which is preliminary data.</text>
</comment>
<dbReference type="EMBL" id="JBHTJW010000003">
    <property type="protein sequence ID" value="MFD0930674.1"/>
    <property type="molecule type" value="Genomic_DNA"/>
</dbReference>
<reference evidence="3" key="1">
    <citation type="journal article" date="2019" name="Int. J. Syst. Evol. Microbiol.">
        <title>The Global Catalogue of Microorganisms (GCM) 10K type strain sequencing project: providing services to taxonomists for standard genome sequencing and annotation.</title>
        <authorList>
            <consortium name="The Broad Institute Genomics Platform"/>
            <consortium name="The Broad Institute Genome Sequencing Center for Infectious Disease"/>
            <person name="Wu L."/>
            <person name="Ma J."/>
        </authorList>
    </citation>
    <scope>NUCLEOTIDE SEQUENCE [LARGE SCALE GENOMIC DNA]</scope>
    <source>
        <strain evidence="3">CCUG 59685</strain>
    </source>
</reference>
<feature type="transmembrane region" description="Helical" evidence="1">
    <location>
        <begin position="7"/>
        <end position="27"/>
    </location>
</feature>
<dbReference type="PANTHER" id="PTHR34219:SF5">
    <property type="entry name" value="BLR4505 PROTEIN"/>
    <property type="match status" value="1"/>
</dbReference>
<evidence type="ECO:0000313" key="3">
    <source>
        <dbReference type="Proteomes" id="UP001597106"/>
    </source>
</evidence>
<organism evidence="2 3">
    <name type="scientific">Methylophilus glucosoxydans</name>
    <dbReference type="NCBI Taxonomy" id="752553"/>
    <lineage>
        <taxon>Bacteria</taxon>
        <taxon>Pseudomonadati</taxon>
        <taxon>Pseudomonadota</taxon>
        <taxon>Betaproteobacteria</taxon>
        <taxon>Nitrosomonadales</taxon>
        <taxon>Methylophilaceae</taxon>
        <taxon>Methylophilus</taxon>
    </lineage>
</organism>
<protein>
    <submittedName>
        <fullName evidence="2">PepSY-associated TM helix domain-containing protein</fullName>
    </submittedName>
</protein>
<sequence>MVWHRWVGLAMAAFLVIAGFTGAIIAFQDELDAWLNPHLYQALSQPGQPMLDVYQLQAQAQQQAPANTRVDELQFKLPQSTLEDHHAEAMIFRLTPVGPQASIPADQLFINPQSGKVLGSRLSTAGPFQRETLLPFLYKLHYSLALPGVSGRLIMGIVAVLWTLDTFVAFFLTLPRRQPQSKSSYWQRWKPAWLVKWQASTTRINFDLHRAVGLWLCSVLLVFAWSSVMFNLREQVYLPIMTKLMPFDLSWRNIPKLPQPLTSLPMPWPQAHQLAQQAMQGFAKNHQLQIDYEDRLRLDRERGVYQYFVHSSADLRQDRGNTAIAIDAYTGEIKGHWLPTQDQSGNTFSNWLGALHMGQVFGMPYRIFVCCTGLSLVLVTVTGVLIWSRKRAGKSRVTLRAPQPANTLQRH</sequence>
<dbReference type="Pfam" id="PF03929">
    <property type="entry name" value="PepSY_TM"/>
    <property type="match status" value="1"/>
</dbReference>
<feature type="transmembrane region" description="Helical" evidence="1">
    <location>
        <begin position="365"/>
        <end position="387"/>
    </location>
</feature>
<dbReference type="RefSeq" id="WP_379077415.1">
    <property type="nucleotide sequence ID" value="NZ_JBHTJW010000003.1"/>
</dbReference>
<evidence type="ECO:0000256" key="1">
    <source>
        <dbReference type="SAM" id="Phobius"/>
    </source>
</evidence>
<feature type="transmembrane region" description="Helical" evidence="1">
    <location>
        <begin position="153"/>
        <end position="174"/>
    </location>
</feature>
<proteinExistence type="predicted"/>
<keyword evidence="1" id="KW-1133">Transmembrane helix</keyword>